<dbReference type="PANTHER" id="PTHR15504:SF0">
    <property type="entry name" value="CILIA- AND FLAGELLA-ASSOCIATED PROTEIN 45"/>
    <property type="match status" value="1"/>
</dbReference>
<evidence type="ECO:0000256" key="1">
    <source>
        <dbReference type="ARBA" id="ARBA00004230"/>
    </source>
</evidence>
<gene>
    <name evidence="10" type="ORF">ABL78_3992</name>
</gene>
<evidence type="ECO:0000256" key="4">
    <source>
        <dbReference type="ARBA" id="ARBA00023069"/>
    </source>
</evidence>
<dbReference type="InterPro" id="IPR033253">
    <property type="entry name" value="CFAP45"/>
</dbReference>
<keyword evidence="3 8" id="KW-0175">Coiled coil</keyword>
<evidence type="ECO:0000256" key="3">
    <source>
        <dbReference type="ARBA" id="ARBA00023054"/>
    </source>
</evidence>
<feature type="domain" description="Trichohyalin-plectin-homology" evidence="9">
    <location>
        <begin position="121"/>
        <end position="467"/>
    </location>
</feature>
<evidence type="ECO:0000256" key="8">
    <source>
        <dbReference type="SAM" id="Coils"/>
    </source>
</evidence>
<evidence type="ECO:0000259" key="9">
    <source>
        <dbReference type="Pfam" id="PF13868"/>
    </source>
</evidence>
<keyword evidence="4" id="KW-0969">Cilium</keyword>
<evidence type="ECO:0000256" key="6">
    <source>
        <dbReference type="ARBA" id="ARBA00034116"/>
    </source>
</evidence>
<organism evidence="10 11">
    <name type="scientific">Leptomonas seymouri</name>
    <dbReference type="NCBI Taxonomy" id="5684"/>
    <lineage>
        <taxon>Eukaryota</taxon>
        <taxon>Discoba</taxon>
        <taxon>Euglenozoa</taxon>
        <taxon>Kinetoplastea</taxon>
        <taxon>Metakinetoplastina</taxon>
        <taxon>Trypanosomatida</taxon>
        <taxon>Trypanosomatidae</taxon>
        <taxon>Leishmaniinae</taxon>
        <taxon>Leptomonas</taxon>
    </lineage>
</organism>
<dbReference type="Proteomes" id="UP000038009">
    <property type="component" value="Unassembled WGS sequence"/>
</dbReference>
<dbReference type="VEuPathDB" id="TriTrypDB:Lsey_0109_0200"/>
<feature type="coiled-coil region" evidence="8">
    <location>
        <begin position="171"/>
        <end position="236"/>
    </location>
</feature>
<dbReference type="GO" id="GO:0031514">
    <property type="term" value="C:motile cilium"/>
    <property type="evidence" value="ECO:0007669"/>
    <property type="project" value="UniProtKB-SubCell"/>
</dbReference>
<accession>A0A0N0P5W7</accession>
<evidence type="ECO:0000313" key="10">
    <source>
        <dbReference type="EMBL" id="KPI86946.1"/>
    </source>
</evidence>
<comment type="subcellular location">
    <subcellularLocation>
        <location evidence="1">Cell projection</location>
        <location evidence="1">Cilium</location>
        <location evidence="1">Flagellum</location>
    </subcellularLocation>
</comment>
<evidence type="ECO:0000256" key="7">
    <source>
        <dbReference type="ARBA" id="ARBA00034142"/>
    </source>
</evidence>
<dbReference type="EMBL" id="LJSK01000109">
    <property type="protein sequence ID" value="KPI86946.1"/>
    <property type="molecule type" value="Genomic_DNA"/>
</dbReference>
<dbReference type="AlphaFoldDB" id="A0A0N0P5W7"/>
<protein>
    <recommendedName>
        <fullName evidence="7">Cilia- and flagella-associated protein 45</fullName>
    </recommendedName>
</protein>
<dbReference type="PANTHER" id="PTHR15504">
    <property type="entry name" value="NASOPHARYNGEAL EPITHELIUM SPECIFIC PROTEIN 1"/>
    <property type="match status" value="1"/>
</dbReference>
<comment type="similarity">
    <text evidence="6">Belongs to the CFAP45 family.</text>
</comment>
<evidence type="ECO:0000256" key="2">
    <source>
        <dbReference type="ARBA" id="ARBA00022846"/>
    </source>
</evidence>
<reference evidence="10 11" key="1">
    <citation type="journal article" date="2015" name="PLoS Pathog.">
        <title>Leptomonas seymouri: Adaptations to the Dixenous Life Cycle Analyzed by Genome Sequencing, Transcriptome Profiling and Co-infection with Leishmania donovani.</title>
        <authorList>
            <person name="Kraeva N."/>
            <person name="Butenko A."/>
            <person name="Hlavacova J."/>
            <person name="Kostygov A."/>
            <person name="Myskova J."/>
            <person name="Grybchuk D."/>
            <person name="Lestinova T."/>
            <person name="Votypka J."/>
            <person name="Volf P."/>
            <person name="Opperdoes F."/>
            <person name="Flegontov P."/>
            <person name="Lukes J."/>
            <person name="Yurchenko V."/>
        </authorList>
    </citation>
    <scope>NUCLEOTIDE SEQUENCE [LARGE SCALE GENOMIC DNA]</scope>
    <source>
        <strain evidence="10 11">ATCC 30220</strain>
    </source>
</reference>
<feature type="coiled-coil region" evidence="8">
    <location>
        <begin position="270"/>
        <end position="383"/>
    </location>
</feature>
<keyword evidence="11" id="KW-1185">Reference proteome</keyword>
<feature type="coiled-coil region" evidence="8">
    <location>
        <begin position="104"/>
        <end position="134"/>
    </location>
</feature>
<comment type="caution">
    <text evidence="10">The sequence shown here is derived from an EMBL/GenBank/DDBJ whole genome shotgun (WGS) entry which is preliminary data.</text>
</comment>
<name>A0A0N0P5W7_LEPSE</name>
<dbReference type="Pfam" id="PF13868">
    <property type="entry name" value="TPH"/>
    <property type="match status" value="1"/>
</dbReference>
<dbReference type="InterPro" id="IPR043597">
    <property type="entry name" value="TPH_dom"/>
</dbReference>
<evidence type="ECO:0000256" key="5">
    <source>
        <dbReference type="ARBA" id="ARBA00023273"/>
    </source>
</evidence>
<evidence type="ECO:0000313" key="11">
    <source>
        <dbReference type="Proteomes" id="UP000038009"/>
    </source>
</evidence>
<dbReference type="OMA" id="WGHKPET"/>
<proteinExistence type="inferred from homology"/>
<sequence length="480" mass="57153">MVFFSSKPCNVFPPRRKGQSDGVLRKELNARGAPRDSAIITATELDIIRGMIEGSFPGALRSPAETAVAPRTHTDAAEERRQKMLEFDAERARSGAAPKTAEEIERAQEIQLNLEKARLKLDEEFDEVKAMNRIIAEAKCVATRETQLQEKRMRAEEEATYNRQMDALMAQEAEKAQQVYLERERQRLEEQRRNTATIKMQMRERDVERVQRLERHQQEQEAMNRHMERLHEERRADKLRKMEVARRMMEEAAIANADQIALKHREREVLIEEERKMAEYLKQKEAREEAYAQEQARIRHEKEMEVARLRANQQRVQDKQTELEELRARRVQEAYVREARRKEKEAAEREANTQIELQRARLEQMEERQRAKALERVQEQEEVERMLAVQKVSREQDLERQARVRRLQEENSLALLKQIMDVEERRRRERQEVIEEGNHIRKDERERKAALEAIRDRKLGELEEIEAPEQYRRALLRSTK</sequence>
<keyword evidence="2" id="KW-0282">Flagellum</keyword>
<keyword evidence="5" id="KW-0966">Cell projection</keyword>
<dbReference type="OrthoDB" id="1902038at2759"/>